<dbReference type="InterPro" id="IPR001584">
    <property type="entry name" value="Integrase_cat-core"/>
</dbReference>
<dbReference type="GO" id="GO:0071897">
    <property type="term" value="P:DNA biosynthetic process"/>
    <property type="evidence" value="ECO:0007669"/>
    <property type="project" value="UniProtKB-ARBA"/>
</dbReference>
<keyword evidence="4" id="KW-1185">Reference proteome</keyword>
<dbReference type="InterPro" id="IPR041588">
    <property type="entry name" value="Integrase_H2C2"/>
</dbReference>
<feature type="domain" description="Integrase catalytic" evidence="2">
    <location>
        <begin position="1388"/>
        <end position="1517"/>
    </location>
</feature>
<organism evidence="3 4">
    <name type="scientific">Nephila pilipes</name>
    <name type="common">Giant wood spider</name>
    <name type="synonym">Nephila maculata</name>
    <dbReference type="NCBI Taxonomy" id="299642"/>
    <lineage>
        <taxon>Eukaryota</taxon>
        <taxon>Metazoa</taxon>
        <taxon>Ecdysozoa</taxon>
        <taxon>Arthropoda</taxon>
        <taxon>Chelicerata</taxon>
        <taxon>Arachnida</taxon>
        <taxon>Araneae</taxon>
        <taxon>Araneomorphae</taxon>
        <taxon>Entelegynae</taxon>
        <taxon>Araneoidea</taxon>
        <taxon>Nephilidae</taxon>
        <taxon>Nephila</taxon>
    </lineage>
</organism>
<dbReference type="InterPro" id="IPR043128">
    <property type="entry name" value="Rev_trsase/Diguanyl_cyclase"/>
</dbReference>
<sequence length="1603" mass="183523">MSTTEKLSILKRKRTTLRAAITKLSTKLNDSNCTQADIEFNAERLQIKLNELTLADDKIHDFLNDQEYSEDIIECEKYSENAHLLLFNSKKKANTSAAILPCSRIGSSPTSDNIHYASPPNVTVRLPTVNINTFYGEIEEFHSFWERFENCIDKNESLSQIDKHVFLRGYLDAEAKRLVDGISITADTYTMTKEILKSKYGNKDKIIQAHLDYLENLTPIKDLSPSALNELYMDCNRRLQALDALGEKTQSYGRILAPKILRAFPHEICRNWIVYAKRENLAESDITKLMKFLSEEVEGTITANNIKGSLVPSYPIKSSLENFNVHSRPISKDKKNSAFCPFCETSGHWPQQCNSVTDIDERIQKLKATNRCFLCTNRGHVQKKCFRKEKYRCSKCRKKHHVSICKTPTIEQSATTSTNKIDTSTYNFVHLQTARVFITGPNGITKLTRCLLDGGSQSSFISSDLVDTLNLPVISTGSSEFQAFESPNSFSHKRRQVQFQLSSIWDKAKVNVIAFESSNRYASHPSSPTDVSRFAKSKRMKLVDPDDPLSSLPIEILIGADFYWNVMHSDAPVKLSDSLALVPSSFGWILSGSRSHATVSFNPTVHSINVDTLTHELDNMVRNFWNLESIGIQPIQEKLKLSTHNAELLTNFHQSFKIIDGRRVIHLPWKPEVKLTSSNYDTAIRRFNSWTRRIHANTELKQKYAKQMQDYIDKKQVEAVLKDTQNEVRLFYLPHHAVKKITNEEIKWRIVFDASSHSPGHPSLNDALEAGPNLLPDILAMLLRFRLSKIAITSDGSQAFLLLILADEDRDATRFLWYKTEYTSDGNLCIADEIVTYRFTRLPFGLTSSPFLLSASLRELATMYKQTYPIATKHIENNTYMDDFVIGTSTDTEAITLYREMLQLTSHISLPLAKWTTNSKALQGVWKQENVPFREITQVLGVEWDTDIDVFQIDVQAKIVEASKEPVTKRLLLKLMSKFYDPLGLFAPVTVIVKILFQDTWLSGIKWDELLPPAVAQQWHKWINELQCLKDIRIPRWIGFSETSDVTIHVFCDASERAYGACLYARHTVNNFTEVNLICSRSKLAPVKNITLPRLELLAALLGTRLLQYFYRETNMHSHTAVLWSDSTVALSWIKGDPNRWKTFVCNRTTEILQYTTPSQWRHCTGTDNPADHLTRGTFPSQLPSLESWWHGPKWLNHDSDAWPTKDFPSHSQPSVEVESRKIESRSFYVATTEPIIDISRYSSYTKLLRVTAWILRFVHNCKSHLRIIHELNCNEIEKAKDYWIQTMQHDYLRFGGRLQFSDIPFDTQHPLILDGNHPFVHLLIQHTHIRLHHLGVRIVLSELRSTFWILRGRQAIKKALHKCLPCKLFKAKCGMQIEAPLPSKRVVPSAPFTITGIDFAGPVIIRCLKPRDTAYIALFTCATTRALHIELVSDLTTDKFLLALQRFVGRRGLPNTIYTDNATTFHAANKELILLWQTLSSAKTQQYYAQNGITWRFIAPRAAWWGGWWERLIGLLISSQTNYLDLYADANKNCEDQHVPEGPGNCTAGEFFRDEDTQDEINECMLDLVPEDLSENENGEMKKYVKCLTDLNDECLKQTNQK</sequence>
<dbReference type="EMBL" id="BMAW01092394">
    <property type="protein sequence ID" value="GFS54581.1"/>
    <property type="molecule type" value="Genomic_DNA"/>
</dbReference>
<dbReference type="SUPFAM" id="SSF53098">
    <property type="entry name" value="Ribonuclease H-like"/>
    <property type="match status" value="1"/>
</dbReference>
<dbReference type="Proteomes" id="UP000887013">
    <property type="component" value="Unassembled WGS sequence"/>
</dbReference>
<dbReference type="InterPro" id="IPR036397">
    <property type="entry name" value="RNaseH_sf"/>
</dbReference>
<evidence type="ECO:0000313" key="3">
    <source>
        <dbReference type="EMBL" id="GFS54581.1"/>
    </source>
</evidence>
<dbReference type="InterPro" id="IPR000477">
    <property type="entry name" value="RT_dom"/>
</dbReference>
<evidence type="ECO:0000259" key="2">
    <source>
        <dbReference type="PROSITE" id="PS50994"/>
    </source>
</evidence>
<dbReference type="Pfam" id="PF17921">
    <property type="entry name" value="Integrase_H2C2"/>
    <property type="match status" value="1"/>
</dbReference>
<dbReference type="PANTHER" id="PTHR47331:SF1">
    <property type="entry name" value="GAG-LIKE PROTEIN"/>
    <property type="match status" value="1"/>
</dbReference>
<dbReference type="PANTHER" id="PTHR47331">
    <property type="entry name" value="PHD-TYPE DOMAIN-CONTAINING PROTEIN"/>
    <property type="match status" value="1"/>
</dbReference>
<dbReference type="Pfam" id="PF03564">
    <property type="entry name" value="DUF1759"/>
    <property type="match status" value="1"/>
</dbReference>
<dbReference type="Gene3D" id="3.30.420.10">
    <property type="entry name" value="Ribonuclease H-like superfamily/Ribonuclease H"/>
    <property type="match status" value="1"/>
</dbReference>
<proteinExistence type="predicted"/>
<name>A0A8X6IP92_NEPPI</name>
<dbReference type="PROSITE" id="PS50994">
    <property type="entry name" value="INTEGRASE"/>
    <property type="match status" value="1"/>
</dbReference>
<dbReference type="InterPro" id="IPR043502">
    <property type="entry name" value="DNA/RNA_pol_sf"/>
</dbReference>
<dbReference type="SUPFAM" id="SSF56672">
    <property type="entry name" value="DNA/RNA polymerases"/>
    <property type="match status" value="1"/>
</dbReference>
<gene>
    <name evidence="3" type="primary">AVEN_218542_1</name>
    <name evidence="3" type="ORF">NPIL_399271</name>
</gene>
<reference evidence="3" key="1">
    <citation type="submission" date="2020-08" db="EMBL/GenBank/DDBJ databases">
        <title>Multicomponent nature underlies the extraordinary mechanical properties of spider dragline silk.</title>
        <authorList>
            <person name="Kono N."/>
            <person name="Nakamura H."/>
            <person name="Mori M."/>
            <person name="Yoshida Y."/>
            <person name="Ohtoshi R."/>
            <person name="Malay A.D."/>
            <person name="Moran D.A.P."/>
            <person name="Tomita M."/>
            <person name="Numata K."/>
            <person name="Arakawa K."/>
        </authorList>
    </citation>
    <scope>NUCLEOTIDE SEQUENCE</scope>
</reference>
<evidence type="ECO:0000259" key="1">
    <source>
        <dbReference type="PROSITE" id="PS50878"/>
    </source>
</evidence>
<dbReference type="GO" id="GO:0015074">
    <property type="term" value="P:DNA integration"/>
    <property type="evidence" value="ECO:0007669"/>
    <property type="project" value="InterPro"/>
</dbReference>
<dbReference type="GO" id="GO:0003676">
    <property type="term" value="F:nucleic acid binding"/>
    <property type="evidence" value="ECO:0007669"/>
    <property type="project" value="InterPro"/>
</dbReference>
<dbReference type="PROSITE" id="PS50878">
    <property type="entry name" value="RT_POL"/>
    <property type="match status" value="1"/>
</dbReference>
<evidence type="ECO:0000313" key="4">
    <source>
        <dbReference type="Proteomes" id="UP000887013"/>
    </source>
</evidence>
<dbReference type="Gene3D" id="3.30.70.270">
    <property type="match status" value="1"/>
</dbReference>
<dbReference type="InterPro" id="IPR005312">
    <property type="entry name" value="DUF1759"/>
</dbReference>
<comment type="caution">
    <text evidence="3">The sequence shown here is derived from an EMBL/GenBank/DDBJ whole genome shotgun (WGS) entry which is preliminary data.</text>
</comment>
<dbReference type="Pfam" id="PF00078">
    <property type="entry name" value="RVT_1"/>
    <property type="match status" value="1"/>
</dbReference>
<dbReference type="InterPro" id="IPR012337">
    <property type="entry name" value="RNaseH-like_sf"/>
</dbReference>
<protein>
    <submittedName>
        <fullName evidence="3">Integrase catalytic domain-containing protein</fullName>
    </submittedName>
</protein>
<dbReference type="Pfam" id="PF05380">
    <property type="entry name" value="Peptidase_A17"/>
    <property type="match status" value="1"/>
</dbReference>
<feature type="domain" description="Reverse transcriptase" evidence="1">
    <location>
        <begin position="722"/>
        <end position="938"/>
    </location>
</feature>
<dbReference type="InterPro" id="IPR008042">
    <property type="entry name" value="Retrotrans_Pao"/>
</dbReference>
<dbReference type="OrthoDB" id="6433543at2759"/>
<accession>A0A8X6IP92</accession>
<dbReference type="GO" id="GO:0042575">
    <property type="term" value="C:DNA polymerase complex"/>
    <property type="evidence" value="ECO:0007669"/>
    <property type="project" value="UniProtKB-ARBA"/>
</dbReference>
<dbReference type="Gene3D" id="3.10.10.10">
    <property type="entry name" value="HIV Type 1 Reverse Transcriptase, subunit A, domain 1"/>
    <property type="match status" value="1"/>
</dbReference>